<evidence type="ECO:0000256" key="4">
    <source>
        <dbReference type="ARBA" id="ARBA00022741"/>
    </source>
</evidence>
<keyword evidence="5 8" id="KW-0067">ATP-binding</keyword>
<evidence type="ECO:0000256" key="3">
    <source>
        <dbReference type="ARBA" id="ARBA00022475"/>
    </source>
</evidence>
<organism evidence="8 9">
    <name type="scientific">Paralcaligenes ureilyticus</name>
    <dbReference type="NCBI Taxonomy" id="627131"/>
    <lineage>
        <taxon>Bacteria</taxon>
        <taxon>Pseudomonadati</taxon>
        <taxon>Pseudomonadota</taxon>
        <taxon>Betaproteobacteria</taxon>
        <taxon>Burkholderiales</taxon>
        <taxon>Alcaligenaceae</taxon>
        <taxon>Paralcaligenes</taxon>
    </lineage>
</organism>
<proteinExistence type="inferred from homology"/>
<dbReference type="EMBL" id="SMAJ01000012">
    <property type="protein sequence ID" value="TCT04492.1"/>
    <property type="molecule type" value="Genomic_DNA"/>
</dbReference>
<dbReference type="Proteomes" id="UP000295525">
    <property type="component" value="Unassembled WGS sequence"/>
</dbReference>
<comment type="similarity">
    <text evidence="1">Belongs to the ABC transporter superfamily.</text>
</comment>
<dbReference type="InterPro" id="IPR027417">
    <property type="entry name" value="P-loop_NTPase"/>
</dbReference>
<dbReference type="Pfam" id="PF12399">
    <property type="entry name" value="BCA_ABC_TP_C"/>
    <property type="match status" value="1"/>
</dbReference>
<dbReference type="Gene3D" id="3.40.50.300">
    <property type="entry name" value="P-loop containing nucleotide triphosphate hydrolases"/>
    <property type="match status" value="1"/>
</dbReference>
<evidence type="ECO:0000256" key="1">
    <source>
        <dbReference type="ARBA" id="ARBA00005417"/>
    </source>
</evidence>
<dbReference type="SMART" id="SM00382">
    <property type="entry name" value="AAA"/>
    <property type="match status" value="1"/>
</dbReference>
<dbReference type="GO" id="GO:0016887">
    <property type="term" value="F:ATP hydrolysis activity"/>
    <property type="evidence" value="ECO:0007669"/>
    <property type="project" value="InterPro"/>
</dbReference>
<dbReference type="InterPro" id="IPR030660">
    <property type="entry name" value="ABC_branched_ATPase_LivF/BraG"/>
</dbReference>
<dbReference type="GO" id="GO:0005524">
    <property type="term" value="F:ATP binding"/>
    <property type="evidence" value="ECO:0007669"/>
    <property type="project" value="UniProtKB-KW"/>
</dbReference>
<keyword evidence="6" id="KW-0029">Amino-acid transport</keyword>
<reference evidence="8 9" key="1">
    <citation type="submission" date="2019-03" db="EMBL/GenBank/DDBJ databases">
        <title>Genomic Encyclopedia of Type Strains, Phase IV (KMG-IV): sequencing the most valuable type-strain genomes for metagenomic binning, comparative biology and taxonomic classification.</title>
        <authorList>
            <person name="Goeker M."/>
        </authorList>
    </citation>
    <scope>NUCLEOTIDE SEQUENCE [LARGE SCALE GENOMIC DNA]</scope>
    <source>
        <strain evidence="8 9">DSM 24591</strain>
    </source>
</reference>
<gene>
    <name evidence="8" type="ORF">EDC26_11285</name>
</gene>
<dbReference type="GO" id="GO:0015807">
    <property type="term" value="P:L-amino acid transport"/>
    <property type="evidence" value="ECO:0007669"/>
    <property type="project" value="TreeGrafter"/>
</dbReference>
<dbReference type="InterPro" id="IPR032823">
    <property type="entry name" value="BCA_ABC_TP_C"/>
</dbReference>
<dbReference type="PANTHER" id="PTHR43820:SF4">
    <property type="entry name" value="HIGH-AFFINITY BRANCHED-CHAIN AMINO ACID TRANSPORT ATP-BINDING PROTEIN LIVF"/>
    <property type="match status" value="1"/>
</dbReference>
<dbReference type="Pfam" id="PF00005">
    <property type="entry name" value="ABC_tran"/>
    <property type="match status" value="1"/>
</dbReference>
<dbReference type="CDD" id="cd03224">
    <property type="entry name" value="ABC_TM1139_LivF_branched"/>
    <property type="match status" value="1"/>
</dbReference>
<dbReference type="InterPro" id="IPR003593">
    <property type="entry name" value="AAA+_ATPase"/>
</dbReference>
<evidence type="ECO:0000256" key="2">
    <source>
        <dbReference type="ARBA" id="ARBA00022448"/>
    </source>
</evidence>
<dbReference type="PIRSF" id="PIRSF039137">
    <property type="entry name" value="ABC_branched_ATPase"/>
    <property type="match status" value="1"/>
</dbReference>
<keyword evidence="2" id="KW-0813">Transport</keyword>
<dbReference type="InterPro" id="IPR003439">
    <property type="entry name" value="ABC_transporter-like_ATP-bd"/>
</dbReference>
<feature type="domain" description="ABC transporter" evidence="7">
    <location>
        <begin position="8"/>
        <end position="240"/>
    </location>
</feature>
<dbReference type="PANTHER" id="PTHR43820">
    <property type="entry name" value="HIGH-AFFINITY BRANCHED-CHAIN AMINO ACID TRANSPORT ATP-BINDING PROTEIN LIVF"/>
    <property type="match status" value="1"/>
</dbReference>
<keyword evidence="3" id="KW-1003">Cell membrane</keyword>
<dbReference type="OrthoDB" id="9776369at2"/>
<dbReference type="InterPro" id="IPR052156">
    <property type="entry name" value="BCAA_Transport_ATP-bd_LivF"/>
</dbReference>
<keyword evidence="9" id="KW-1185">Reference proteome</keyword>
<protein>
    <submittedName>
        <fullName evidence="8">Amino acid/amide ABC transporter ATP-binding protein 2 (HAAT family)</fullName>
    </submittedName>
</protein>
<evidence type="ECO:0000313" key="9">
    <source>
        <dbReference type="Proteomes" id="UP000295525"/>
    </source>
</evidence>
<dbReference type="GO" id="GO:0015658">
    <property type="term" value="F:branched-chain amino acid transmembrane transporter activity"/>
    <property type="evidence" value="ECO:0007669"/>
    <property type="project" value="InterPro"/>
</dbReference>
<dbReference type="AlphaFoldDB" id="A0A4R3LVA1"/>
<dbReference type="PROSITE" id="PS50893">
    <property type="entry name" value="ABC_TRANSPORTER_2"/>
    <property type="match status" value="1"/>
</dbReference>
<keyword evidence="4" id="KW-0547">Nucleotide-binding</keyword>
<name>A0A4R3LVA1_9BURK</name>
<sequence>MSQAENMLELDCLEVAYGGIRAVRSISLHVGKGELVSLIGANGAGKSTTLRAICGLVPTVGGDIRYDGRSITGAPSFTLVRQGLVMVPEGRGIFGQLTIEENLEMGGYSRRDLNAVRQDTEQVFALFPRLAERRRQSAGTLSGGEQQMLAIGRAMISRPRLLLLDEPSMGLAPLMVEKIFEVVRTIAAEGVTILLIEQNAKLALQTSHRGYVMESGEIILEGLSAQLLDNPKVRAAYLGEEEVAAS</sequence>
<dbReference type="InterPro" id="IPR017871">
    <property type="entry name" value="ABC_transporter-like_CS"/>
</dbReference>
<dbReference type="PROSITE" id="PS00211">
    <property type="entry name" value="ABC_TRANSPORTER_1"/>
    <property type="match status" value="1"/>
</dbReference>
<keyword evidence="3" id="KW-0472">Membrane</keyword>
<evidence type="ECO:0000313" key="8">
    <source>
        <dbReference type="EMBL" id="TCT04492.1"/>
    </source>
</evidence>
<dbReference type="SUPFAM" id="SSF52540">
    <property type="entry name" value="P-loop containing nucleoside triphosphate hydrolases"/>
    <property type="match status" value="1"/>
</dbReference>
<comment type="caution">
    <text evidence="8">The sequence shown here is derived from an EMBL/GenBank/DDBJ whole genome shotgun (WGS) entry which is preliminary data.</text>
</comment>
<evidence type="ECO:0000256" key="5">
    <source>
        <dbReference type="ARBA" id="ARBA00022840"/>
    </source>
</evidence>
<evidence type="ECO:0000256" key="6">
    <source>
        <dbReference type="ARBA" id="ARBA00022970"/>
    </source>
</evidence>
<dbReference type="RefSeq" id="WP_132583892.1">
    <property type="nucleotide sequence ID" value="NZ_SMAJ01000012.1"/>
</dbReference>
<evidence type="ECO:0000259" key="7">
    <source>
        <dbReference type="PROSITE" id="PS50893"/>
    </source>
</evidence>
<accession>A0A4R3LVA1</accession>